<evidence type="ECO:0008006" key="4">
    <source>
        <dbReference type="Google" id="ProtNLM"/>
    </source>
</evidence>
<dbReference type="Proteomes" id="UP000063919">
    <property type="component" value="Chromosome"/>
</dbReference>
<feature type="transmembrane region" description="Helical" evidence="1">
    <location>
        <begin position="76"/>
        <end position="98"/>
    </location>
</feature>
<feature type="transmembrane region" description="Helical" evidence="1">
    <location>
        <begin position="12"/>
        <end position="37"/>
    </location>
</feature>
<gene>
    <name evidence="2" type="ORF">SCANT_v1c03890</name>
</gene>
<protein>
    <recommendedName>
        <fullName evidence="4">Transmembrane protein</fullName>
    </recommendedName>
</protein>
<keyword evidence="3" id="KW-1185">Reference proteome</keyword>
<feature type="transmembrane region" description="Helical" evidence="1">
    <location>
        <begin position="118"/>
        <end position="140"/>
    </location>
</feature>
<evidence type="ECO:0000313" key="2">
    <source>
        <dbReference type="EMBL" id="ALD66299.1"/>
    </source>
</evidence>
<keyword evidence="1" id="KW-0472">Membrane</keyword>
<name>A0A0M4JJE8_9MOLU</name>
<evidence type="ECO:0000313" key="3">
    <source>
        <dbReference type="Proteomes" id="UP000063919"/>
    </source>
</evidence>
<dbReference type="RefSeq" id="WP_053946058.1">
    <property type="nucleotide sequence ID" value="NZ_CP012622.1"/>
</dbReference>
<sequence length="207" mass="23874">MLKRKYRNIKGYYTYNLITGIVAFLFSFLTLFSKYIISLNFKDENKTEVIVYNSFGKYLMGAYHTESIDIIFNTNIALLKIMSISLTSIFIIFTAIFFINKSIKKPFFTLKKLNNIYVFLTIINLISIIIIKSIMISQFISINKTLNNHILITNIPDYLSANMDLTMFITMSVVSIIITLSACLFNISVLKILNGSFKKENDKNKIN</sequence>
<keyword evidence="1" id="KW-0812">Transmembrane</keyword>
<dbReference type="PATRIC" id="fig|362837.3.peg.391"/>
<evidence type="ECO:0000256" key="1">
    <source>
        <dbReference type="SAM" id="Phobius"/>
    </source>
</evidence>
<accession>A0A0M4JJE8</accession>
<dbReference type="STRING" id="362837.SCANT_v1c03890"/>
<dbReference type="AlphaFoldDB" id="A0A0M4JJE8"/>
<organism evidence="2 3">
    <name type="scientific">Spiroplasma cantharicola</name>
    <dbReference type="NCBI Taxonomy" id="362837"/>
    <lineage>
        <taxon>Bacteria</taxon>
        <taxon>Bacillati</taxon>
        <taxon>Mycoplasmatota</taxon>
        <taxon>Mollicutes</taxon>
        <taxon>Entomoplasmatales</taxon>
        <taxon>Spiroplasmataceae</taxon>
        <taxon>Spiroplasma</taxon>
    </lineage>
</organism>
<reference evidence="2 3" key="1">
    <citation type="journal article" date="2015" name="Genome Announc.">
        <title>Complete Genome Sequence of Spiroplasma cantharicola CC-1T (DSM 21588), a Bacterium Isolated from Soldier Beetle (Cantharis carolinus).</title>
        <authorList>
            <person name="Lo W.S."/>
            <person name="Liu P.Y."/>
            <person name="Kuo C.H."/>
        </authorList>
    </citation>
    <scope>NUCLEOTIDE SEQUENCE [LARGE SCALE GENOMIC DNA]</scope>
    <source>
        <strain evidence="2 3">CC-1</strain>
    </source>
</reference>
<keyword evidence="1" id="KW-1133">Transmembrane helix</keyword>
<dbReference type="KEGG" id="scj:SCANT_v1c03890"/>
<feature type="transmembrane region" description="Helical" evidence="1">
    <location>
        <begin position="165"/>
        <end position="189"/>
    </location>
</feature>
<dbReference type="EMBL" id="CP012622">
    <property type="protein sequence ID" value="ALD66299.1"/>
    <property type="molecule type" value="Genomic_DNA"/>
</dbReference>
<proteinExistence type="predicted"/>